<keyword evidence="2" id="KW-1133">Transmembrane helix</keyword>
<dbReference type="GeneID" id="19943901"/>
<dbReference type="SUPFAM" id="SSF55811">
    <property type="entry name" value="Nudix"/>
    <property type="match status" value="1"/>
</dbReference>
<sequence length="268" mass="30091">MVAPQTFLDDLQASLARRPVRVLNGARKASVAAVLRVDGDRIRLLFIRRAVNPRDRWSGQIAFPGGKCEANETSLETAIREAREEVGLDLASATLLGQLPVRAATSGNTMVVSTHVFLWTEMAAPAFTLQTSEVSAAFWVDVEHVLTARLRELRIPLDAMRRRTNEAPYLHRMLRLLGWSTIAFPCIYLPLPHQRGNDDERSDRGADEYVLWGLTYGMVLDLFKDIPGARHRPSTSLLLVYKHSQRYRLYVLLHALCVVAVGYAMAKL</sequence>
<dbReference type="AlphaFoldDB" id="T0S3V0"/>
<dbReference type="OrthoDB" id="77989at2759"/>
<feature type="transmembrane region" description="Helical" evidence="2">
    <location>
        <begin position="247"/>
        <end position="266"/>
    </location>
</feature>
<evidence type="ECO:0000259" key="3">
    <source>
        <dbReference type="PROSITE" id="PS51462"/>
    </source>
</evidence>
<accession>T0S3V0</accession>
<dbReference type="VEuPathDB" id="FungiDB:SDRG_03174"/>
<dbReference type="PROSITE" id="PS00893">
    <property type="entry name" value="NUDIX_BOX"/>
    <property type="match status" value="1"/>
</dbReference>
<dbReference type="CDD" id="cd03426">
    <property type="entry name" value="NUDIX_CoAse_Nudt7"/>
    <property type="match status" value="1"/>
</dbReference>
<keyword evidence="2" id="KW-0812">Transmembrane</keyword>
<dbReference type="EMBL" id="JH767138">
    <property type="protein sequence ID" value="EQC39748.1"/>
    <property type="molecule type" value="Genomic_DNA"/>
</dbReference>
<dbReference type="OMA" id="VHWIGNL"/>
<dbReference type="InterPro" id="IPR000086">
    <property type="entry name" value="NUDIX_hydrolase_dom"/>
</dbReference>
<keyword evidence="1" id="KW-0378">Hydrolase</keyword>
<keyword evidence="5" id="KW-1185">Reference proteome</keyword>
<evidence type="ECO:0000256" key="1">
    <source>
        <dbReference type="ARBA" id="ARBA00022801"/>
    </source>
</evidence>
<dbReference type="PANTHER" id="PTHR12992">
    <property type="entry name" value="NUDIX HYDROLASE"/>
    <property type="match status" value="1"/>
</dbReference>
<dbReference type="STRING" id="1156394.T0S3V0"/>
<protein>
    <recommendedName>
        <fullName evidence="3">Nudix hydrolase domain-containing protein</fullName>
    </recommendedName>
</protein>
<proteinExistence type="predicted"/>
<dbReference type="InterPro" id="IPR020084">
    <property type="entry name" value="NUDIX_hydrolase_CS"/>
</dbReference>
<dbReference type="PANTHER" id="PTHR12992:SF44">
    <property type="entry name" value="NUDIX HYDROLASE DOMAIN-CONTAINING PROTEIN"/>
    <property type="match status" value="1"/>
</dbReference>
<dbReference type="GO" id="GO:0010945">
    <property type="term" value="F:coenzyme A diphosphatase activity"/>
    <property type="evidence" value="ECO:0007669"/>
    <property type="project" value="InterPro"/>
</dbReference>
<name>T0S3V0_SAPDV</name>
<dbReference type="Proteomes" id="UP000030762">
    <property type="component" value="Unassembled WGS sequence"/>
</dbReference>
<gene>
    <name evidence="4" type="ORF">SDRG_03174</name>
</gene>
<dbReference type="InParanoid" id="T0S3V0"/>
<evidence type="ECO:0000313" key="4">
    <source>
        <dbReference type="EMBL" id="EQC39748.1"/>
    </source>
</evidence>
<organism evidence="4 5">
    <name type="scientific">Saprolegnia diclina (strain VS20)</name>
    <dbReference type="NCBI Taxonomy" id="1156394"/>
    <lineage>
        <taxon>Eukaryota</taxon>
        <taxon>Sar</taxon>
        <taxon>Stramenopiles</taxon>
        <taxon>Oomycota</taxon>
        <taxon>Saprolegniomycetes</taxon>
        <taxon>Saprolegniales</taxon>
        <taxon>Saprolegniaceae</taxon>
        <taxon>Saprolegnia</taxon>
    </lineage>
</organism>
<dbReference type="Pfam" id="PF00293">
    <property type="entry name" value="NUDIX"/>
    <property type="match status" value="1"/>
</dbReference>
<dbReference type="RefSeq" id="XP_008607020.1">
    <property type="nucleotide sequence ID" value="XM_008608798.1"/>
</dbReference>
<dbReference type="InterPro" id="IPR045121">
    <property type="entry name" value="CoAse"/>
</dbReference>
<evidence type="ECO:0000256" key="2">
    <source>
        <dbReference type="SAM" id="Phobius"/>
    </source>
</evidence>
<dbReference type="Gene3D" id="3.90.79.10">
    <property type="entry name" value="Nucleoside Triphosphate Pyrophosphohydrolase"/>
    <property type="match status" value="1"/>
</dbReference>
<feature type="domain" description="Nudix hydrolase" evidence="3">
    <location>
        <begin position="26"/>
        <end position="162"/>
    </location>
</feature>
<dbReference type="eggNOG" id="KOG3069">
    <property type="taxonomic scope" value="Eukaryota"/>
</dbReference>
<dbReference type="InterPro" id="IPR015797">
    <property type="entry name" value="NUDIX_hydrolase-like_dom_sf"/>
</dbReference>
<dbReference type="PROSITE" id="PS51462">
    <property type="entry name" value="NUDIX"/>
    <property type="match status" value="1"/>
</dbReference>
<keyword evidence="2" id="KW-0472">Membrane</keyword>
<reference evidence="4 5" key="1">
    <citation type="submission" date="2012-04" db="EMBL/GenBank/DDBJ databases">
        <title>The Genome Sequence of Saprolegnia declina VS20.</title>
        <authorList>
            <consortium name="The Broad Institute Genome Sequencing Platform"/>
            <person name="Russ C."/>
            <person name="Nusbaum C."/>
            <person name="Tyler B."/>
            <person name="van West P."/>
            <person name="Dieguez-Uribeondo J."/>
            <person name="de Bruijn I."/>
            <person name="Tripathy S."/>
            <person name="Jiang R."/>
            <person name="Young S.K."/>
            <person name="Zeng Q."/>
            <person name="Gargeya S."/>
            <person name="Fitzgerald M."/>
            <person name="Haas B."/>
            <person name="Abouelleil A."/>
            <person name="Alvarado L."/>
            <person name="Arachchi H.M."/>
            <person name="Berlin A."/>
            <person name="Chapman S.B."/>
            <person name="Goldberg J."/>
            <person name="Griggs A."/>
            <person name="Gujja S."/>
            <person name="Hansen M."/>
            <person name="Howarth C."/>
            <person name="Imamovic A."/>
            <person name="Larimer J."/>
            <person name="McCowen C."/>
            <person name="Montmayeur A."/>
            <person name="Murphy C."/>
            <person name="Neiman D."/>
            <person name="Pearson M."/>
            <person name="Priest M."/>
            <person name="Roberts A."/>
            <person name="Saif S."/>
            <person name="Shea T."/>
            <person name="Sisk P."/>
            <person name="Sykes S."/>
            <person name="Wortman J."/>
            <person name="Nusbaum C."/>
            <person name="Birren B."/>
        </authorList>
    </citation>
    <scope>NUCLEOTIDE SEQUENCE [LARGE SCALE GENOMIC DNA]</scope>
    <source>
        <strain evidence="4 5">VS20</strain>
    </source>
</reference>
<evidence type="ECO:0000313" key="5">
    <source>
        <dbReference type="Proteomes" id="UP000030762"/>
    </source>
</evidence>